<gene>
    <name evidence="1" type="ORF">A8E72_26605</name>
</gene>
<name>A0A1V2XIF5_9BURK</name>
<accession>A0A1V2XIF5</accession>
<evidence type="ECO:0000313" key="2">
    <source>
        <dbReference type="Proteomes" id="UP000188543"/>
    </source>
</evidence>
<sequence length="68" mass="7730">MEPAATAGPERTEWYGKGLFGSASRNEMASFQNDKNRNRLLIPIRNNGLRNFVAPPWSQNRLSARLVR</sequence>
<evidence type="ECO:0000313" key="1">
    <source>
        <dbReference type="EMBL" id="ONU79802.1"/>
    </source>
</evidence>
<proteinExistence type="predicted"/>
<dbReference type="AlphaFoldDB" id="A0A1V2XIF5"/>
<dbReference type="Proteomes" id="UP000188543">
    <property type="component" value="Unassembled WGS sequence"/>
</dbReference>
<organism evidence="1 2">
    <name type="scientific">Burkholderia cenocepacia</name>
    <dbReference type="NCBI Taxonomy" id="95486"/>
    <lineage>
        <taxon>Bacteria</taxon>
        <taxon>Pseudomonadati</taxon>
        <taxon>Pseudomonadota</taxon>
        <taxon>Betaproteobacteria</taxon>
        <taxon>Burkholderiales</taxon>
        <taxon>Burkholderiaceae</taxon>
        <taxon>Burkholderia</taxon>
        <taxon>Burkholderia cepacia complex</taxon>
    </lineage>
</organism>
<comment type="caution">
    <text evidence="1">The sequence shown here is derived from an EMBL/GenBank/DDBJ whole genome shotgun (WGS) entry which is preliminary data.</text>
</comment>
<dbReference type="EMBL" id="MUTJ01000082">
    <property type="protein sequence ID" value="ONU79802.1"/>
    <property type="molecule type" value="Genomic_DNA"/>
</dbReference>
<protein>
    <submittedName>
        <fullName evidence="1">Uncharacterized protein</fullName>
    </submittedName>
</protein>
<reference evidence="1 2" key="1">
    <citation type="submission" date="2016-08" db="EMBL/GenBank/DDBJ databases">
        <authorList>
            <person name="Seilhamer J.J."/>
        </authorList>
    </citation>
    <scope>NUCLEOTIDE SEQUENCE [LARGE SCALE GENOMIC DNA]</scope>
    <source>
        <strain evidence="1 2">VC14762</strain>
    </source>
</reference>
<dbReference type="OrthoDB" id="9031185at2"/>